<dbReference type="InterPro" id="IPR036188">
    <property type="entry name" value="FAD/NAD-bd_sf"/>
</dbReference>
<comment type="caution">
    <text evidence="7">The sequence shown here is derived from an EMBL/GenBank/DDBJ whole genome shotgun (WGS) entry which is preliminary data.</text>
</comment>
<proteinExistence type="predicted"/>
<dbReference type="EMBL" id="DSIY01000140">
    <property type="protein sequence ID" value="HEG90918.1"/>
    <property type="molecule type" value="Genomic_DNA"/>
</dbReference>
<dbReference type="PRINTS" id="PR00411">
    <property type="entry name" value="PNDRDTASEI"/>
</dbReference>
<evidence type="ECO:0000256" key="2">
    <source>
        <dbReference type="ARBA" id="ARBA00022630"/>
    </source>
</evidence>
<dbReference type="PRINTS" id="PR00368">
    <property type="entry name" value="FADPNR"/>
</dbReference>
<dbReference type="AlphaFoldDB" id="A0A831TGY3"/>
<organism evidence="7">
    <name type="scientific">Thermorudis peleae</name>
    <dbReference type="NCBI Taxonomy" id="1382356"/>
    <lineage>
        <taxon>Bacteria</taxon>
        <taxon>Pseudomonadati</taxon>
        <taxon>Thermomicrobiota</taxon>
        <taxon>Thermomicrobia</taxon>
        <taxon>Thermomicrobia incertae sedis</taxon>
        <taxon>Thermorudis</taxon>
    </lineage>
</organism>
<keyword evidence="2" id="KW-0285">Flavoprotein</keyword>
<evidence type="ECO:0000259" key="6">
    <source>
        <dbReference type="Pfam" id="PF14759"/>
    </source>
</evidence>
<evidence type="ECO:0000256" key="4">
    <source>
        <dbReference type="ARBA" id="ARBA00023002"/>
    </source>
</evidence>
<dbReference type="GO" id="GO:0005737">
    <property type="term" value="C:cytoplasm"/>
    <property type="evidence" value="ECO:0007669"/>
    <property type="project" value="TreeGrafter"/>
</dbReference>
<dbReference type="PANTHER" id="PTHR43557">
    <property type="entry name" value="APOPTOSIS-INDUCING FACTOR 1"/>
    <property type="match status" value="1"/>
</dbReference>
<dbReference type="InterPro" id="IPR028202">
    <property type="entry name" value="Reductase_C"/>
</dbReference>
<reference evidence="7" key="1">
    <citation type="journal article" date="2020" name="mSystems">
        <title>Genome- and Community-Level Interaction Insights into Carbon Utilization and Element Cycling Functions of Hydrothermarchaeota in Hydrothermal Sediment.</title>
        <authorList>
            <person name="Zhou Z."/>
            <person name="Liu Y."/>
            <person name="Xu W."/>
            <person name="Pan J."/>
            <person name="Luo Z.H."/>
            <person name="Li M."/>
        </authorList>
    </citation>
    <scope>NUCLEOTIDE SEQUENCE [LARGE SCALE GENOMIC DNA]</scope>
    <source>
        <strain evidence="7">SpSt-210</strain>
    </source>
</reference>
<comment type="cofactor">
    <cofactor evidence="1">
        <name>FAD</name>
        <dbReference type="ChEBI" id="CHEBI:57692"/>
    </cofactor>
</comment>
<dbReference type="Pfam" id="PF07992">
    <property type="entry name" value="Pyr_redox_2"/>
    <property type="match status" value="1"/>
</dbReference>
<gene>
    <name evidence="7" type="ORF">ENP34_05705</name>
</gene>
<feature type="domain" description="Reductase C-terminal" evidence="6">
    <location>
        <begin position="322"/>
        <end position="405"/>
    </location>
</feature>
<evidence type="ECO:0000256" key="3">
    <source>
        <dbReference type="ARBA" id="ARBA00022827"/>
    </source>
</evidence>
<evidence type="ECO:0000256" key="1">
    <source>
        <dbReference type="ARBA" id="ARBA00001974"/>
    </source>
</evidence>
<dbReference type="Gene3D" id="3.50.50.60">
    <property type="entry name" value="FAD/NAD(P)-binding domain"/>
    <property type="match status" value="2"/>
</dbReference>
<feature type="domain" description="FAD/NAD(P)-binding" evidence="5">
    <location>
        <begin position="7"/>
        <end position="303"/>
    </location>
</feature>
<dbReference type="InterPro" id="IPR050446">
    <property type="entry name" value="FAD-oxidoreductase/Apoptosis"/>
</dbReference>
<evidence type="ECO:0000259" key="5">
    <source>
        <dbReference type="Pfam" id="PF07992"/>
    </source>
</evidence>
<dbReference type="PANTHER" id="PTHR43557:SF2">
    <property type="entry name" value="RIESKE DOMAIN-CONTAINING PROTEIN-RELATED"/>
    <property type="match status" value="1"/>
</dbReference>
<dbReference type="InterPro" id="IPR016156">
    <property type="entry name" value="FAD/NAD-linked_Rdtase_dimer_sf"/>
</dbReference>
<sequence>MADPRPCVILGGGVAAYGAAEALRAAGYDGPVTLVSAEPVVPYDRPALSKAFLQGQKTAEEILLKPPEHYQRLGIELRLGQLATAVDLDRRELVLEPGERLPFAVLLIATGAEPVRLRLPGFDVPGVRYLRSLADAQALREDLSRAERVLVVGCGFIGAEVAASARTLGKQVTVVDPLPVPLAGPLGEEVGGILAEVHRRHGVELRLGQKVAELRGHRSVEEAVLESGERIACDLVVVGVGVRPAVALFQGSGLQIENGILVDEHCATGVPGVYAAGDVANWWHPAIGRRLRVEHFDNAAQQGAAAARAIAGNPQPYAPVPYFWSDQYDLNLQYAGYPGPWDQVVLRGDKAAPSVTAFYLRQGVVEAVVTINRPRELRPGRRLVEARARVDPAVLADPSTDLRALTQPARQAE</sequence>
<name>A0A831TGY3_9BACT</name>
<protein>
    <submittedName>
        <fullName evidence="7">Oxidoreductase</fullName>
    </submittedName>
</protein>
<keyword evidence="4" id="KW-0560">Oxidoreductase</keyword>
<dbReference type="GO" id="GO:0016651">
    <property type="term" value="F:oxidoreductase activity, acting on NAD(P)H"/>
    <property type="evidence" value="ECO:0007669"/>
    <property type="project" value="TreeGrafter"/>
</dbReference>
<dbReference type="Gene3D" id="3.30.390.30">
    <property type="match status" value="1"/>
</dbReference>
<dbReference type="Pfam" id="PF14759">
    <property type="entry name" value="Reductase_C"/>
    <property type="match status" value="1"/>
</dbReference>
<keyword evidence="3" id="KW-0274">FAD</keyword>
<dbReference type="InterPro" id="IPR023753">
    <property type="entry name" value="FAD/NAD-binding_dom"/>
</dbReference>
<evidence type="ECO:0000313" key="7">
    <source>
        <dbReference type="EMBL" id="HEG90918.1"/>
    </source>
</evidence>
<accession>A0A831TGY3</accession>
<dbReference type="SUPFAM" id="SSF55424">
    <property type="entry name" value="FAD/NAD-linked reductases, dimerisation (C-terminal) domain"/>
    <property type="match status" value="1"/>
</dbReference>
<dbReference type="SUPFAM" id="SSF51905">
    <property type="entry name" value="FAD/NAD(P)-binding domain"/>
    <property type="match status" value="2"/>
</dbReference>